<name>A0ACC3NL36_9PEZI</name>
<gene>
    <name evidence="1" type="ORF">LTR37_005224</name>
</gene>
<comment type="caution">
    <text evidence="1">The sequence shown here is derived from an EMBL/GenBank/DDBJ whole genome shotgun (WGS) entry which is preliminary data.</text>
</comment>
<keyword evidence="2" id="KW-1185">Reference proteome</keyword>
<sequence>MASLSQVGPVTKRLAEMPFIVSSADGTVDPGTRKLIRSHAMRGRKQERIHAKKNVLVNSADLVTGFVETVPFELDDITRTYTPPDRRIGSDLSFVALPKDMRSSMLLNITKVSPIAQSFVYPLITAIGNQVDNREWLHLCTTDAAALHITAFSVEGFIDLFLHHRAEINPAAMVHFKEGVNLLRERLSSDDEKAKTTDATIGVVLKLATAAHFAGEHQAAKQHMEGIRKMVDCRGGLGAFKHTQLLSEMLRCDLTVAVPNYRGHVFFCQPSEPMPGYPYHLLPDFDGTRMPEDLTKIIAHAGTDLATAWSVMRRFCLLANLGTQTHRLVSTTVIHETMASVMYRLISKDDTPDSSVEAVRLALLAYSYHIFLQWRGVKLPFYRLQTALRVCILVLQRDGQLSSRFMLWMLVVGAVSVFDVHEEAWLRTALRHYASKCEVKTWEEAQAMLKSFLWLPILDHKSGRSVWNMLD</sequence>
<evidence type="ECO:0000313" key="1">
    <source>
        <dbReference type="EMBL" id="KAK3718109.1"/>
    </source>
</evidence>
<evidence type="ECO:0000313" key="2">
    <source>
        <dbReference type="Proteomes" id="UP001281147"/>
    </source>
</evidence>
<dbReference type="EMBL" id="JAUTXU010000033">
    <property type="protein sequence ID" value="KAK3718109.1"/>
    <property type="molecule type" value="Genomic_DNA"/>
</dbReference>
<reference evidence="1" key="1">
    <citation type="submission" date="2023-07" db="EMBL/GenBank/DDBJ databases">
        <title>Black Yeasts Isolated from many extreme environments.</title>
        <authorList>
            <person name="Coleine C."/>
            <person name="Stajich J.E."/>
            <person name="Selbmann L."/>
        </authorList>
    </citation>
    <scope>NUCLEOTIDE SEQUENCE</scope>
    <source>
        <strain evidence="1">CCFEE 5714</strain>
    </source>
</reference>
<accession>A0ACC3NL36</accession>
<organism evidence="1 2">
    <name type="scientific">Vermiconidia calcicola</name>
    <dbReference type="NCBI Taxonomy" id="1690605"/>
    <lineage>
        <taxon>Eukaryota</taxon>
        <taxon>Fungi</taxon>
        <taxon>Dikarya</taxon>
        <taxon>Ascomycota</taxon>
        <taxon>Pezizomycotina</taxon>
        <taxon>Dothideomycetes</taxon>
        <taxon>Dothideomycetidae</taxon>
        <taxon>Mycosphaerellales</taxon>
        <taxon>Extremaceae</taxon>
        <taxon>Vermiconidia</taxon>
    </lineage>
</organism>
<protein>
    <submittedName>
        <fullName evidence="1">Uncharacterized protein</fullName>
    </submittedName>
</protein>
<dbReference type="Proteomes" id="UP001281147">
    <property type="component" value="Unassembled WGS sequence"/>
</dbReference>
<proteinExistence type="predicted"/>